<evidence type="ECO:0000313" key="1">
    <source>
        <dbReference type="EMBL" id="RJG11594.1"/>
    </source>
</evidence>
<comment type="caution">
    <text evidence="1">The sequence shown here is derived from an EMBL/GenBank/DDBJ whole genome shotgun (WGS) entry which is preliminary data.</text>
</comment>
<dbReference type="Proteomes" id="UP000284006">
    <property type="component" value="Unassembled WGS sequence"/>
</dbReference>
<gene>
    <name evidence="1" type="ORF">D3872_18650</name>
</gene>
<evidence type="ECO:0000313" key="2">
    <source>
        <dbReference type="Proteomes" id="UP000284006"/>
    </source>
</evidence>
<protein>
    <submittedName>
        <fullName evidence="1">Uncharacterized protein</fullName>
    </submittedName>
</protein>
<dbReference type="AlphaFoldDB" id="A0A418XGK0"/>
<keyword evidence="2" id="KW-1185">Reference proteome</keyword>
<dbReference type="EMBL" id="QYUP01000145">
    <property type="protein sequence ID" value="RJG11594.1"/>
    <property type="molecule type" value="Genomic_DNA"/>
</dbReference>
<accession>A0A418XGK0</accession>
<name>A0A418XGK0_9BURK</name>
<reference evidence="1 2" key="1">
    <citation type="submission" date="2018-09" db="EMBL/GenBank/DDBJ databases">
        <authorList>
            <person name="Zhu H."/>
        </authorList>
    </citation>
    <scope>NUCLEOTIDE SEQUENCE [LARGE SCALE GENOMIC DNA]</scope>
    <source>
        <strain evidence="1 2">K1S02-61</strain>
    </source>
</reference>
<sequence>MTMKWILTFIGGTLLGAIAAFISLNRVGSDTPPVPPVAVTAPAPAAAPAGQLEAALPGAPDMPPDLTEADLPIRPASRAVPSITQLGGAGGSAAPLQLMVPVEGTVWA</sequence>
<organism evidence="1 2">
    <name type="scientific">Massilia cavernae</name>
    <dbReference type="NCBI Taxonomy" id="2320864"/>
    <lineage>
        <taxon>Bacteria</taxon>
        <taxon>Pseudomonadati</taxon>
        <taxon>Pseudomonadota</taxon>
        <taxon>Betaproteobacteria</taxon>
        <taxon>Burkholderiales</taxon>
        <taxon>Oxalobacteraceae</taxon>
        <taxon>Telluria group</taxon>
        <taxon>Massilia</taxon>
    </lineage>
</organism>
<proteinExistence type="predicted"/>